<dbReference type="EMBL" id="JAQQWL010000008">
    <property type="protein sequence ID" value="KAK8061651.1"/>
    <property type="molecule type" value="Genomic_DNA"/>
</dbReference>
<name>A0ABR1URU9_9PEZI</name>
<accession>A0ABR1URU9</accession>
<sequence>MNDTIRGDGLTTVIAEPVELANSSGRRGRARDHSGDSPPSYRRGPSGDTTQFPSLTPPTEEERRYKKRLLQLHLEYHAALPREQWYAESIEEAWRIVQASVDDGTDPPYLPSSINKPPQDKIELAFDVITRQWKARGIWDDEWEDAPPGLGCWKHEKPFEIKPASEPEEHLAMRMRDREASRPLHQFIDHVSAERDRSRG</sequence>
<reference evidence="2 3" key="1">
    <citation type="submission" date="2023-01" db="EMBL/GenBank/DDBJ databases">
        <title>Analysis of 21 Apiospora genomes using comparative genomics revels a genus with tremendous synthesis potential of carbohydrate active enzymes and secondary metabolites.</title>
        <authorList>
            <person name="Sorensen T."/>
        </authorList>
    </citation>
    <scope>NUCLEOTIDE SEQUENCE [LARGE SCALE GENOMIC DNA]</scope>
    <source>
        <strain evidence="2 3">CBS 135458</strain>
    </source>
</reference>
<evidence type="ECO:0000256" key="1">
    <source>
        <dbReference type="SAM" id="MobiDB-lite"/>
    </source>
</evidence>
<feature type="region of interest" description="Disordered" evidence="1">
    <location>
        <begin position="179"/>
        <end position="200"/>
    </location>
</feature>
<organism evidence="2 3">
    <name type="scientific">Apiospora phragmitis</name>
    <dbReference type="NCBI Taxonomy" id="2905665"/>
    <lineage>
        <taxon>Eukaryota</taxon>
        <taxon>Fungi</taxon>
        <taxon>Dikarya</taxon>
        <taxon>Ascomycota</taxon>
        <taxon>Pezizomycotina</taxon>
        <taxon>Sordariomycetes</taxon>
        <taxon>Xylariomycetidae</taxon>
        <taxon>Amphisphaeriales</taxon>
        <taxon>Apiosporaceae</taxon>
        <taxon>Apiospora</taxon>
    </lineage>
</organism>
<dbReference type="GeneID" id="92092489"/>
<feature type="region of interest" description="Disordered" evidence="1">
    <location>
        <begin position="1"/>
        <end position="63"/>
    </location>
</feature>
<protein>
    <submittedName>
        <fullName evidence="2">Uncharacterized protein</fullName>
    </submittedName>
</protein>
<dbReference type="RefSeq" id="XP_066714913.1">
    <property type="nucleotide sequence ID" value="XM_066859426.1"/>
</dbReference>
<proteinExistence type="predicted"/>
<comment type="caution">
    <text evidence="2">The sequence shown here is derived from an EMBL/GenBank/DDBJ whole genome shotgun (WGS) entry which is preliminary data.</text>
</comment>
<evidence type="ECO:0000313" key="3">
    <source>
        <dbReference type="Proteomes" id="UP001480595"/>
    </source>
</evidence>
<keyword evidence="3" id="KW-1185">Reference proteome</keyword>
<gene>
    <name evidence="2" type="ORF">PG994_008017</name>
</gene>
<evidence type="ECO:0000313" key="2">
    <source>
        <dbReference type="EMBL" id="KAK8061651.1"/>
    </source>
</evidence>
<dbReference type="Proteomes" id="UP001480595">
    <property type="component" value="Unassembled WGS sequence"/>
</dbReference>